<dbReference type="AlphaFoldDB" id="A0A812NMA9"/>
<evidence type="ECO:0000313" key="1">
    <source>
        <dbReference type="EMBL" id="CAE7317807.1"/>
    </source>
</evidence>
<proteinExistence type="predicted"/>
<dbReference type="EMBL" id="CAJNJA010013297">
    <property type="protein sequence ID" value="CAE7317807.1"/>
    <property type="molecule type" value="Genomic_DNA"/>
</dbReference>
<gene>
    <name evidence="1" type="primary">HIR1</name>
    <name evidence="1" type="ORF">SNEC2469_LOCUS7946</name>
</gene>
<dbReference type="OrthoDB" id="1741719at2759"/>
<feature type="non-terminal residue" evidence="1">
    <location>
        <position position="103"/>
    </location>
</feature>
<protein>
    <submittedName>
        <fullName evidence="1">HIR1 protein</fullName>
    </submittedName>
</protein>
<dbReference type="Proteomes" id="UP000601435">
    <property type="component" value="Unassembled WGS sequence"/>
</dbReference>
<name>A0A812NMA9_9DINO</name>
<comment type="caution">
    <text evidence="1">The sequence shown here is derived from an EMBL/GenBank/DDBJ whole genome shotgun (WGS) entry which is preliminary data.</text>
</comment>
<feature type="non-terminal residue" evidence="1">
    <location>
        <position position="1"/>
    </location>
</feature>
<reference evidence="1" key="1">
    <citation type="submission" date="2021-02" db="EMBL/GenBank/DDBJ databases">
        <authorList>
            <person name="Dougan E. K."/>
            <person name="Rhodes N."/>
            <person name="Thang M."/>
            <person name="Chan C."/>
        </authorList>
    </citation>
    <scope>NUCLEOTIDE SEQUENCE</scope>
</reference>
<dbReference type="SUPFAM" id="SSF82171">
    <property type="entry name" value="DPP6 N-terminal domain-like"/>
    <property type="match status" value="1"/>
</dbReference>
<organism evidence="1 2">
    <name type="scientific">Symbiodinium necroappetens</name>
    <dbReference type="NCBI Taxonomy" id="1628268"/>
    <lineage>
        <taxon>Eukaryota</taxon>
        <taxon>Sar</taxon>
        <taxon>Alveolata</taxon>
        <taxon>Dinophyceae</taxon>
        <taxon>Suessiales</taxon>
        <taxon>Symbiodiniaceae</taxon>
        <taxon>Symbiodinium</taxon>
    </lineage>
</organism>
<sequence length="103" mass="11170">NAAVVLALAGTDGVLSIWISSLPVPILVWKDLVDENCFITDLSWTPDGSVLCFSSSGGGVGLLLLAFDQLPLPEGTWSLDELRLWRCRQYVQVVQPSADLPKD</sequence>
<evidence type="ECO:0000313" key="2">
    <source>
        <dbReference type="Proteomes" id="UP000601435"/>
    </source>
</evidence>
<keyword evidence="2" id="KW-1185">Reference proteome</keyword>
<accession>A0A812NMA9</accession>